<protein>
    <submittedName>
        <fullName evidence="1">Uncharacterized protein</fullName>
    </submittedName>
</protein>
<reference evidence="1 2" key="1">
    <citation type="submission" date="2021-04" db="EMBL/GenBank/DDBJ databases">
        <authorList>
            <person name="De Guttry C."/>
            <person name="Zahm M."/>
            <person name="Klopp C."/>
            <person name="Cabau C."/>
            <person name="Louis A."/>
            <person name="Berthelot C."/>
            <person name="Parey E."/>
            <person name="Roest Crollius H."/>
            <person name="Montfort J."/>
            <person name="Robinson-Rechavi M."/>
            <person name="Bucao C."/>
            <person name="Bouchez O."/>
            <person name="Gislard M."/>
            <person name="Lluch J."/>
            <person name="Milhes M."/>
            <person name="Lampietro C."/>
            <person name="Lopez Roques C."/>
            <person name="Donnadieu C."/>
            <person name="Braasch I."/>
            <person name="Desvignes T."/>
            <person name="Postlethwait J."/>
            <person name="Bobe J."/>
            <person name="Wedekind C."/>
            <person name="Guiguen Y."/>
        </authorList>
    </citation>
    <scope>NUCLEOTIDE SEQUENCE [LARGE SCALE GENOMIC DNA]</scope>
    <source>
        <strain evidence="1">Cs_M1</strain>
        <tissue evidence="1">Blood</tissue>
    </source>
</reference>
<sequence length="148" mass="17028">MTKGKYKDSGIQNSLTMWHGAKRLAKKIHPDLWRGVIHHVTPGSHRHQALTDIVLNTRWLKDLQKYLNFRSTVLLEPYSDRWVNLETMPELQKPPTAQQPCEKPSCHRCRWWLTTPPPGKSLGHKKPTLSLTETSASPPRCCLHLPDP</sequence>
<gene>
    <name evidence="1" type="ORF">J4Q44_G00192310</name>
</gene>
<name>A0AAN8M226_9TELE</name>
<organism evidence="1 2">
    <name type="scientific">Coregonus suidteri</name>
    <dbReference type="NCBI Taxonomy" id="861788"/>
    <lineage>
        <taxon>Eukaryota</taxon>
        <taxon>Metazoa</taxon>
        <taxon>Chordata</taxon>
        <taxon>Craniata</taxon>
        <taxon>Vertebrata</taxon>
        <taxon>Euteleostomi</taxon>
        <taxon>Actinopterygii</taxon>
        <taxon>Neopterygii</taxon>
        <taxon>Teleostei</taxon>
        <taxon>Protacanthopterygii</taxon>
        <taxon>Salmoniformes</taxon>
        <taxon>Salmonidae</taxon>
        <taxon>Coregoninae</taxon>
        <taxon>Coregonus</taxon>
    </lineage>
</organism>
<accession>A0AAN8M226</accession>
<keyword evidence="2" id="KW-1185">Reference proteome</keyword>
<evidence type="ECO:0000313" key="1">
    <source>
        <dbReference type="EMBL" id="KAK6311176.1"/>
    </source>
</evidence>
<proteinExistence type="predicted"/>
<dbReference type="AlphaFoldDB" id="A0AAN8M226"/>
<comment type="caution">
    <text evidence="1">The sequence shown here is derived from an EMBL/GenBank/DDBJ whole genome shotgun (WGS) entry which is preliminary data.</text>
</comment>
<evidence type="ECO:0000313" key="2">
    <source>
        <dbReference type="Proteomes" id="UP001356427"/>
    </source>
</evidence>
<dbReference type="EMBL" id="JAGTTL010000016">
    <property type="protein sequence ID" value="KAK6311176.1"/>
    <property type="molecule type" value="Genomic_DNA"/>
</dbReference>
<dbReference type="Proteomes" id="UP001356427">
    <property type="component" value="Unassembled WGS sequence"/>
</dbReference>